<dbReference type="Proteomes" id="UP001630127">
    <property type="component" value="Unassembled WGS sequence"/>
</dbReference>
<feature type="compositionally biased region" description="Basic residues" evidence="1">
    <location>
        <begin position="93"/>
        <end position="108"/>
    </location>
</feature>
<dbReference type="AlphaFoldDB" id="A0ABD2YCR2"/>
<protein>
    <submittedName>
        <fullName evidence="2">Uncharacterized protein</fullName>
    </submittedName>
</protein>
<evidence type="ECO:0000313" key="3">
    <source>
        <dbReference type="Proteomes" id="UP001630127"/>
    </source>
</evidence>
<keyword evidence="3" id="KW-1185">Reference proteome</keyword>
<evidence type="ECO:0000256" key="1">
    <source>
        <dbReference type="SAM" id="MobiDB-lite"/>
    </source>
</evidence>
<name>A0ABD2YCR2_9GENT</name>
<evidence type="ECO:0000313" key="2">
    <source>
        <dbReference type="EMBL" id="KAL3504202.1"/>
    </source>
</evidence>
<dbReference type="EMBL" id="JBJUIK010000014">
    <property type="protein sequence ID" value="KAL3504202.1"/>
    <property type="molecule type" value="Genomic_DNA"/>
</dbReference>
<proteinExistence type="predicted"/>
<feature type="region of interest" description="Disordered" evidence="1">
    <location>
        <begin position="27"/>
        <end position="108"/>
    </location>
</feature>
<reference evidence="2 3" key="1">
    <citation type="submission" date="2024-11" db="EMBL/GenBank/DDBJ databases">
        <title>A near-complete genome assembly of Cinchona calisaya.</title>
        <authorList>
            <person name="Lian D.C."/>
            <person name="Zhao X.W."/>
            <person name="Wei L."/>
        </authorList>
    </citation>
    <scope>NUCLEOTIDE SEQUENCE [LARGE SCALE GENOMIC DNA]</scope>
    <source>
        <tissue evidence="2">Nenye</tissue>
    </source>
</reference>
<comment type="caution">
    <text evidence="2">The sequence shown here is derived from an EMBL/GenBank/DDBJ whole genome shotgun (WGS) entry which is preliminary data.</text>
</comment>
<organism evidence="2 3">
    <name type="scientific">Cinchona calisaya</name>
    <dbReference type="NCBI Taxonomy" id="153742"/>
    <lineage>
        <taxon>Eukaryota</taxon>
        <taxon>Viridiplantae</taxon>
        <taxon>Streptophyta</taxon>
        <taxon>Embryophyta</taxon>
        <taxon>Tracheophyta</taxon>
        <taxon>Spermatophyta</taxon>
        <taxon>Magnoliopsida</taxon>
        <taxon>eudicotyledons</taxon>
        <taxon>Gunneridae</taxon>
        <taxon>Pentapetalae</taxon>
        <taxon>asterids</taxon>
        <taxon>lamiids</taxon>
        <taxon>Gentianales</taxon>
        <taxon>Rubiaceae</taxon>
        <taxon>Cinchonoideae</taxon>
        <taxon>Cinchoneae</taxon>
        <taxon>Cinchona</taxon>
    </lineage>
</organism>
<feature type="compositionally biased region" description="Acidic residues" evidence="1">
    <location>
        <begin position="32"/>
        <end position="47"/>
    </location>
</feature>
<accession>A0ABD2YCR2</accession>
<gene>
    <name evidence="2" type="ORF">ACH5RR_034043</name>
</gene>
<sequence length="108" mass="11934">MILLEALNLGMPALTQVQFANIQSQYTLDSSIESDDNDNAEEKDDREEPPAQGAADADEGDDEDIDDTCNFIMQRYDAGDNDSETIGDNAPTKKCKVEKRSKKKNDST</sequence>
<feature type="compositionally biased region" description="Acidic residues" evidence="1">
    <location>
        <begin position="56"/>
        <end position="67"/>
    </location>
</feature>